<dbReference type="EMBL" id="JBHTMP010000011">
    <property type="protein sequence ID" value="MFD1321365.1"/>
    <property type="molecule type" value="Genomic_DNA"/>
</dbReference>
<keyword evidence="2" id="KW-1185">Reference proteome</keyword>
<sequence>MIVLDTLAARLATEMADLAARPYPHAVVIPGDRGDRLVVHLQEFPDGHGDTTLFFVNIALCPVAWAAWIDGITLAQARGLPPDAAAQLLWDRLDPPTFGPCWQLTRGDLDQVLHTLLSALRVELSHHWLPLLSRDNLRQRLRSGGQLPGAGISGKNAQIAQLLCVVEDMPATDRTQLLAFFRKRQADGDVELGVLADWLDSAFPASD</sequence>
<protein>
    <recommendedName>
        <fullName evidence="3">DUF4304 domain-containing protein</fullName>
    </recommendedName>
</protein>
<evidence type="ECO:0000313" key="1">
    <source>
        <dbReference type="EMBL" id="MFD1321365.1"/>
    </source>
</evidence>
<gene>
    <name evidence="1" type="ORF">ACFQ4H_09720</name>
</gene>
<evidence type="ECO:0008006" key="3">
    <source>
        <dbReference type="Google" id="ProtNLM"/>
    </source>
</evidence>
<evidence type="ECO:0000313" key="2">
    <source>
        <dbReference type="Proteomes" id="UP001597260"/>
    </source>
</evidence>
<comment type="caution">
    <text evidence="1">The sequence shown here is derived from an EMBL/GenBank/DDBJ whole genome shotgun (WGS) entry which is preliminary data.</text>
</comment>
<dbReference type="Proteomes" id="UP001597260">
    <property type="component" value="Unassembled WGS sequence"/>
</dbReference>
<dbReference type="RefSeq" id="WP_377569386.1">
    <property type="nucleotide sequence ID" value="NZ_JBHTMP010000011.1"/>
</dbReference>
<reference evidence="2" key="1">
    <citation type="journal article" date="2019" name="Int. J. Syst. Evol. Microbiol.">
        <title>The Global Catalogue of Microorganisms (GCM) 10K type strain sequencing project: providing services to taxonomists for standard genome sequencing and annotation.</title>
        <authorList>
            <consortium name="The Broad Institute Genomics Platform"/>
            <consortium name="The Broad Institute Genome Sequencing Center for Infectious Disease"/>
            <person name="Wu L."/>
            <person name="Ma J."/>
        </authorList>
    </citation>
    <scope>NUCLEOTIDE SEQUENCE [LARGE SCALE GENOMIC DNA]</scope>
    <source>
        <strain evidence="2">JCM 31037</strain>
    </source>
</reference>
<organism evidence="1 2">
    <name type="scientific">Micromonospora sonneratiae</name>
    <dbReference type="NCBI Taxonomy" id="1184706"/>
    <lineage>
        <taxon>Bacteria</taxon>
        <taxon>Bacillati</taxon>
        <taxon>Actinomycetota</taxon>
        <taxon>Actinomycetes</taxon>
        <taxon>Micromonosporales</taxon>
        <taxon>Micromonosporaceae</taxon>
        <taxon>Micromonospora</taxon>
    </lineage>
</organism>
<name>A0ABW3YD70_9ACTN</name>
<accession>A0ABW3YD70</accession>
<proteinExistence type="predicted"/>